<feature type="non-terminal residue" evidence="4">
    <location>
        <position position="1"/>
    </location>
</feature>
<dbReference type="PANTHER" id="PTHR12959">
    <property type="entry name" value="GPI TRANSAMIDASE COMPONENT PIG-T-RELATED"/>
    <property type="match status" value="1"/>
</dbReference>
<dbReference type="GO" id="GO:0016255">
    <property type="term" value="P:attachment of GPI anchor to protein"/>
    <property type="evidence" value="ECO:0007669"/>
    <property type="project" value="InterPro"/>
</dbReference>
<dbReference type="GO" id="GO:0042765">
    <property type="term" value="C:GPI-anchor transamidase complex"/>
    <property type="evidence" value="ECO:0007669"/>
    <property type="project" value="InterPro"/>
</dbReference>
<dbReference type="OrthoDB" id="331263at2759"/>
<feature type="signal peptide" evidence="3">
    <location>
        <begin position="1"/>
        <end position="20"/>
    </location>
</feature>
<evidence type="ECO:0000256" key="2">
    <source>
        <dbReference type="SAM" id="MobiDB-lite"/>
    </source>
</evidence>
<dbReference type="GeneID" id="37267928"/>
<dbReference type="Pfam" id="PF04113">
    <property type="entry name" value="Gpi16"/>
    <property type="match status" value="1"/>
</dbReference>
<dbReference type="Proteomes" id="UP000245946">
    <property type="component" value="Unassembled WGS sequence"/>
</dbReference>
<accession>A0A316Z2D7</accession>
<keyword evidence="5" id="KW-1185">Reference proteome</keyword>
<reference evidence="4 5" key="1">
    <citation type="journal article" date="2018" name="Mol. Biol. Evol.">
        <title>Broad Genomic Sampling Reveals a Smut Pathogenic Ancestry of the Fungal Clade Ustilaginomycotina.</title>
        <authorList>
            <person name="Kijpornyongpan T."/>
            <person name="Mondo S.J."/>
            <person name="Barry K."/>
            <person name="Sandor L."/>
            <person name="Lee J."/>
            <person name="Lipzen A."/>
            <person name="Pangilinan J."/>
            <person name="LaButti K."/>
            <person name="Hainaut M."/>
            <person name="Henrissat B."/>
            <person name="Grigoriev I.V."/>
            <person name="Spatafora J.W."/>
            <person name="Aime M.C."/>
        </authorList>
    </citation>
    <scope>NUCLEOTIDE SEQUENCE [LARGE SCALE GENOMIC DNA]</scope>
    <source>
        <strain evidence="4 5">MCA 4186</strain>
    </source>
</reference>
<feature type="region of interest" description="Disordered" evidence="2">
    <location>
        <begin position="423"/>
        <end position="444"/>
    </location>
</feature>
<gene>
    <name evidence="4" type="ORF">FA09DRAFT_301910</name>
</gene>
<feature type="chain" id="PRO_5016296549" evidence="3">
    <location>
        <begin position="21"/>
        <end position="444"/>
    </location>
</feature>
<dbReference type="InterPro" id="IPR007245">
    <property type="entry name" value="PIG-T"/>
</dbReference>
<keyword evidence="1" id="KW-0175">Coiled coil</keyword>
<sequence>WSKLTSSLAGLFCTTLSSLSSPSLVMPHSGNSSNKTTTLHALLPSEQVCTENLAPLLSLLPCGAHAGLASLLDMHRMAEAQYVGMRIYMRRHQRQEQEAEQDKKKAQQHHAAEEEMWTVQLKKLFSRPLQRVCPLATSSSIVVHAPLDAASFAPSNHNDADDDDGASEALFTPKFKLYPALAAQAPALSPEDEEIADDDADAADAAAAPLTPAQHLTKHGRVTYDALSAELPLNVGMDWTEAVFSYPRNYTSPDLLFSRDFRGAGQERGVFSLQLRNTNEVHALDLLYYDALPWYIRPYLHTLSSRVELAEFSHPDLVRFADDESASPLVGASYSPAMPRARPFRLELKLRIPPAASVRLEMAYDKAFLRYEEHPPDAHRGFDVPPAIIVQLADERARHRREKWYYTRPALIEVAVPDFSVRKGGSKTVGEAREAGQAQRNTTG</sequence>
<name>A0A316Z2D7_9BASI</name>
<protein>
    <submittedName>
        <fullName evidence="4">Uncharacterized protein</fullName>
    </submittedName>
</protein>
<dbReference type="PANTHER" id="PTHR12959:SF11">
    <property type="entry name" value="GPI TRANSAMIDASE COMPONENT PIG-T"/>
    <property type="match status" value="1"/>
</dbReference>
<evidence type="ECO:0000313" key="4">
    <source>
        <dbReference type="EMBL" id="PWN95128.1"/>
    </source>
</evidence>
<proteinExistence type="predicted"/>
<feature type="coiled-coil region" evidence="1">
    <location>
        <begin position="85"/>
        <end position="116"/>
    </location>
</feature>
<dbReference type="STRING" id="58919.A0A316Z2D7"/>
<dbReference type="RefSeq" id="XP_025595407.1">
    <property type="nucleotide sequence ID" value="XM_025740382.1"/>
</dbReference>
<dbReference type="AlphaFoldDB" id="A0A316Z2D7"/>
<evidence type="ECO:0000256" key="3">
    <source>
        <dbReference type="SAM" id="SignalP"/>
    </source>
</evidence>
<organism evidence="4 5">
    <name type="scientific">Tilletiopsis washingtonensis</name>
    <dbReference type="NCBI Taxonomy" id="58919"/>
    <lineage>
        <taxon>Eukaryota</taxon>
        <taxon>Fungi</taxon>
        <taxon>Dikarya</taxon>
        <taxon>Basidiomycota</taxon>
        <taxon>Ustilaginomycotina</taxon>
        <taxon>Exobasidiomycetes</taxon>
        <taxon>Entylomatales</taxon>
        <taxon>Entylomatales incertae sedis</taxon>
        <taxon>Tilletiopsis</taxon>
    </lineage>
</organism>
<evidence type="ECO:0000313" key="5">
    <source>
        <dbReference type="Proteomes" id="UP000245946"/>
    </source>
</evidence>
<dbReference type="EMBL" id="KZ819306">
    <property type="protein sequence ID" value="PWN95128.1"/>
    <property type="molecule type" value="Genomic_DNA"/>
</dbReference>
<evidence type="ECO:0000256" key="1">
    <source>
        <dbReference type="SAM" id="Coils"/>
    </source>
</evidence>
<keyword evidence="3" id="KW-0732">Signal</keyword>